<dbReference type="STRING" id="1121895.GCA_000378485_01565"/>
<comment type="caution">
    <text evidence="1">The sequence shown here is derived from an EMBL/GenBank/DDBJ whole genome shotgun (WGS) entry which is preliminary data.</text>
</comment>
<name>A0A0A2M865_9FLAO</name>
<evidence type="ECO:0000313" key="2">
    <source>
        <dbReference type="Proteomes" id="UP000030152"/>
    </source>
</evidence>
<reference evidence="1 2" key="1">
    <citation type="submission" date="2013-09" db="EMBL/GenBank/DDBJ databases">
        <authorList>
            <person name="Zeng Z."/>
            <person name="Chen C."/>
        </authorList>
    </citation>
    <scope>NUCLEOTIDE SEQUENCE [LARGE SCALE GENOMIC DNA]</scope>
    <source>
        <strain evidence="1 2">WB 3.3-2</strain>
    </source>
</reference>
<dbReference type="AlphaFoldDB" id="A0A0A2M865"/>
<protein>
    <submittedName>
        <fullName evidence="1">Uncharacterized protein</fullName>
    </submittedName>
</protein>
<accession>A0A0A2M865</accession>
<proteinExistence type="predicted"/>
<organism evidence="1 2">
    <name type="scientific">Flavobacterium rivuli WB 3.3-2 = DSM 21788</name>
    <dbReference type="NCBI Taxonomy" id="1121895"/>
    <lineage>
        <taxon>Bacteria</taxon>
        <taxon>Pseudomonadati</taxon>
        <taxon>Bacteroidota</taxon>
        <taxon>Flavobacteriia</taxon>
        <taxon>Flavobacteriales</taxon>
        <taxon>Flavobacteriaceae</taxon>
        <taxon>Flavobacterium</taxon>
    </lineage>
</organism>
<dbReference type="Proteomes" id="UP000030152">
    <property type="component" value="Unassembled WGS sequence"/>
</dbReference>
<evidence type="ECO:0000313" key="1">
    <source>
        <dbReference type="EMBL" id="KGO87811.1"/>
    </source>
</evidence>
<gene>
    <name evidence="1" type="ORF">Q765_04795</name>
</gene>
<keyword evidence="2" id="KW-1185">Reference proteome</keyword>
<sequence length="152" mass="17960">MAVYNLYPSHLKKFYLGKTLGKIKHQIGLGVLFDRPNSLIGKSVIYRLYQNGKWQENQQLLEPLFNDYKENGNFAALKHCRLDSQLAGRIHTIGKRQGIEKMKQSKKYKEFINHLIYRHNKNVKPDSLQIFYYIKDYKSNKLHLSLNFVCQP</sequence>
<dbReference type="EMBL" id="JRLX01000003">
    <property type="protein sequence ID" value="KGO87811.1"/>
    <property type="molecule type" value="Genomic_DNA"/>
</dbReference>